<keyword evidence="5" id="KW-0997">Cell inner membrane</keyword>
<dbReference type="HOGENOM" id="CLU_1365148_0_0_0"/>
<dbReference type="Proteomes" id="UP000007881">
    <property type="component" value="Chromosome"/>
</dbReference>
<evidence type="ECO:0000313" key="14">
    <source>
        <dbReference type="Proteomes" id="UP000007881"/>
    </source>
</evidence>
<dbReference type="SUPFAM" id="SSF54523">
    <property type="entry name" value="Pili subunits"/>
    <property type="match status" value="1"/>
</dbReference>
<dbReference type="InterPro" id="IPR022346">
    <property type="entry name" value="T2SS_GspH"/>
</dbReference>
<keyword evidence="4" id="KW-0488">Methylation</keyword>
<evidence type="ECO:0000256" key="9">
    <source>
        <dbReference type="ARBA" id="ARBA00025772"/>
    </source>
</evidence>
<evidence type="ECO:0000256" key="1">
    <source>
        <dbReference type="ARBA" id="ARBA00004377"/>
    </source>
</evidence>
<proteinExistence type="inferred from homology"/>
<keyword evidence="3" id="KW-1003">Cell membrane</keyword>
<dbReference type="AlphaFoldDB" id="I0IE67"/>
<dbReference type="NCBIfam" id="TIGR02532">
    <property type="entry name" value="IV_pilin_GFxxxE"/>
    <property type="match status" value="1"/>
</dbReference>
<evidence type="ECO:0000256" key="10">
    <source>
        <dbReference type="ARBA" id="ARBA00030775"/>
    </source>
</evidence>
<protein>
    <recommendedName>
        <fullName evidence="2">Type II secretion system protein H</fullName>
    </recommendedName>
    <alternativeName>
        <fullName evidence="10">General secretion pathway protein H</fullName>
    </alternativeName>
</protein>
<evidence type="ECO:0000259" key="12">
    <source>
        <dbReference type="Pfam" id="PF12019"/>
    </source>
</evidence>
<dbReference type="Pfam" id="PF12019">
    <property type="entry name" value="GspH"/>
    <property type="match status" value="1"/>
</dbReference>
<organism evidence="13 14">
    <name type="scientific">Phycisphaera mikurensis (strain NBRC 102666 / KCTC 22515 / FYK2301M01)</name>
    <dbReference type="NCBI Taxonomy" id="1142394"/>
    <lineage>
        <taxon>Bacteria</taxon>
        <taxon>Pseudomonadati</taxon>
        <taxon>Planctomycetota</taxon>
        <taxon>Phycisphaerae</taxon>
        <taxon>Phycisphaerales</taxon>
        <taxon>Phycisphaeraceae</taxon>
        <taxon>Phycisphaera</taxon>
    </lineage>
</organism>
<evidence type="ECO:0000313" key="13">
    <source>
        <dbReference type="EMBL" id="BAM03555.1"/>
    </source>
</evidence>
<dbReference type="GO" id="GO:0005886">
    <property type="term" value="C:plasma membrane"/>
    <property type="evidence" value="ECO:0007669"/>
    <property type="project" value="UniProtKB-SubCell"/>
</dbReference>
<feature type="domain" description="General secretion pathway GspH" evidence="12">
    <location>
        <begin position="62"/>
        <end position="179"/>
    </location>
</feature>
<evidence type="ECO:0000256" key="5">
    <source>
        <dbReference type="ARBA" id="ARBA00022519"/>
    </source>
</evidence>
<dbReference type="Gene3D" id="3.30.700.10">
    <property type="entry name" value="Glycoprotein, Type 4 Pilin"/>
    <property type="match status" value="1"/>
</dbReference>
<sequence>MRSQATEHAVALRCTPRRADRRHAPAFTLIEVMVVVIVVVVLAGLAAPMLGQRRAAAELAAAARRVAQAAQLGRQEAARTRAEVRLVVGREAENAWTLETDGDEGPDGPPVPVRRGGLGGGTLPAGLAFAGVEAAPGAGADEDPAGDTVRFLAGGGATAAAVRLTGPAGTRAVRIHPSGRVEVAAEAAGPPGGRVDLDLD</sequence>
<evidence type="ECO:0000256" key="11">
    <source>
        <dbReference type="SAM" id="Phobius"/>
    </source>
</evidence>
<keyword evidence="8 11" id="KW-0472">Membrane</keyword>
<dbReference type="InterPro" id="IPR012902">
    <property type="entry name" value="N_methyl_site"/>
</dbReference>
<dbReference type="EMBL" id="AP012338">
    <property type="protein sequence ID" value="BAM03555.1"/>
    <property type="molecule type" value="Genomic_DNA"/>
</dbReference>
<evidence type="ECO:0000256" key="2">
    <source>
        <dbReference type="ARBA" id="ARBA00021549"/>
    </source>
</evidence>
<dbReference type="RefSeq" id="WP_014436774.1">
    <property type="nucleotide sequence ID" value="NC_017080.1"/>
</dbReference>
<reference evidence="13 14" key="1">
    <citation type="submission" date="2012-02" db="EMBL/GenBank/DDBJ databases">
        <title>Complete genome sequence of Phycisphaera mikurensis NBRC 102666.</title>
        <authorList>
            <person name="Ankai A."/>
            <person name="Hosoyama A."/>
            <person name="Terui Y."/>
            <person name="Sekine M."/>
            <person name="Fukai R."/>
            <person name="Kato Y."/>
            <person name="Nakamura S."/>
            <person name="Yamada-Narita S."/>
            <person name="Kawakoshi A."/>
            <person name="Fukunaga Y."/>
            <person name="Yamazaki S."/>
            <person name="Fujita N."/>
        </authorList>
    </citation>
    <scope>NUCLEOTIDE SEQUENCE [LARGE SCALE GENOMIC DNA]</scope>
    <source>
        <strain evidence="14">NBRC 102666 / KCTC 22515 / FYK2301M01</strain>
    </source>
</reference>
<name>I0IE67_PHYMF</name>
<keyword evidence="6 11" id="KW-0812">Transmembrane</keyword>
<feature type="transmembrane region" description="Helical" evidence="11">
    <location>
        <begin position="26"/>
        <end position="47"/>
    </location>
</feature>
<evidence type="ECO:0000256" key="3">
    <source>
        <dbReference type="ARBA" id="ARBA00022475"/>
    </source>
</evidence>
<keyword evidence="7 11" id="KW-1133">Transmembrane helix</keyword>
<dbReference type="GO" id="GO:0015627">
    <property type="term" value="C:type II protein secretion system complex"/>
    <property type="evidence" value="ECO:0007669"/>
    <property type="project" value="InterPro"/>
</dbReference>
<gene>
    <name evidence="13" type="ordered locus">PSMK_13960</name>
</gene>
<dbReference type="InterPro" id="IPR045584">
    <property type="entry name" value="Pilin-like"/>
</dbReference>
<dbReference type="Pfam" id="PF07963">
    <property type="entry name" value="N_methyl"/>
    <property type="match status" value="1"/>
</dbReference>
<evidence type="ECO:0000256" key="6">
    <source>
        <dbReference type="ARBA" id="ARBA00022692"/>
    </source>
</evidence>
<dbReference type="GO" id="GO:0015628">
    <property type="term" value="P:protein secretion by the type II secretion system"/>
    <property type="evidence" value="ECO:0007669"/>
    <property type="project" value="InterPro"/>
</dbReference>
<keyword evidence="14" id="KW-1185">Reference proteome</keyword>
<comment type="subcellular location">
    <subcellularLocation>
        <location evidence="1">Cell inner membrane</location>
        <topology evidence="1">Single-pass membrane protein</topology>
    </subcellularLocation>
</comment>
<comment type="similarity">
    <text evidence="9">Belongs to the GSP H family.</text>
</comment>
<accession>I0IE67</accession>
<evidence type="ECO:0000256" key="7">
    <source>
        <dbReference type="ARBA" id="ARBA00022989"/>
    </source>
</evidence>
<dbReference type="STRING" id="1142394.PSMK_13960"/>
<dbReference type="KEGG" id="phm:PSMK_13960"/>
<evidence type="ECO:0000256" key="8">
    <source>
        <dbReference type="ARBA" id="ARBA00023136"/>
    </source>
</evidence>
<evidence type="ECO:0000256" key="4">
    <source>
        <dbReference type="ARBA" id="ARBA00022481"/>
    </source>
</evidence>